<dbReference type="SMART" id="SM01409">
    <property type="entry name" value="RNA_pol_Rpb6"/>
    <property type="match status" value="1"/>
</dbReference>
<name>A0A3A4N8E8_ABYX5</name>
<comment type="similarity">
    <text evidence="1 11">Belongs to the RNA polymerase subunit omega family.</text>
</comment>
<keyword evidence="6 11" id="KW-0548">Nucleotidyltransferase</keyword>
<dbReference type="InterPro" id="IPR003716">
    <property type="entry name" value="DNA-dir_RNA_pol_omega"/>
</dbReference>
<evidence type="ECO:0000256" key="11">
    <source>
        <dbReference type="HAMAP-Rule" id="MF_00366"/>
    </source>
</evidence>
<keyword evidence="7 11" id="KW-0804">Transcription</keyword>
<evidence type="ECO:0000256" key="5">
    <source>
        <dbReference type="ARBA" id="ARBA00022679"/>
    </source>
</evidence>
<dbReference type="Gene3D" id="3.90.940.10">
    <property type="match status" value="1"/>
</dbReference>
<dbReference type="GO" id="GO:0003899">
    <property type="term" value="F:DNA-directed RNA polymerase activity"/>
    <property type="evidence" value="ECO:0007669"/>
    <property type="project" value="UniProtKB-UniRule"/>
</dbReference>
<dbReference type="EC" id="2.7.7.6" evidence="2 11"/>
<dbReference type="EMBL" id="QZKU01000114">
    <property type="protein sequence ID" value="RJP17527.1"/>
    <property type="molecule type" value="Genomic_DNA"/>
</dbReference>
<dbReference type="GO" id="GO:0003677">
    <property type="term" value="F:DNA binding"/>
    <property type="evidence" value="ECO:0007669"/>
    <property type="project" value="UniProtKB-UniRule"/>
</dbReference>
<dbReference type="HAMAP" id="MF_00366">
    <property type="entry name" value="RNApol_bact_RpoZ"/>
    <property type="match status" value="1"/>
</dbReference>
<evidence type="ECO:0000256" key="6">
    <source>
        <dbReference type="ARBA" id="ARBA00022695"/>
    </source>
</evidence>
<evidence type="ECO:0000256" key="7">
    <source>
        <dbReference type="ARBA" id="ARBA00023163"/>
    </source>
</evidence>
<dbReference type="GO" id="GO:0006351">
    <property type="term" value="P:DNA-templated transcription"/>
    <property type="evidence" value="ECO:0007669"/>
    <property type="project" value="UniProtKB-UniRule"/>
</dbReference>
<evidence type="ECO:0000256" key="4">
    <source>
        <dbReference type="ARBA" id="ARBA00022478"/>
    </source>
</evidence>
<evidence type="ECO:0000256" key="8">
    <source>
        <dbReference type="ARBA" id="ARBA00029924"/>
    </source>
</evidence>
<accession>A0A3A4N8E8</accession>
<evidence type="ECO:0000256" key="9">
    <source>
        <dbReference type="ARBA" id="ARBA00030998"/>
    </source>
</evidence>
<proteinExistence type="inferred from homology"/>
<evidence type="ECO:0000256" key="2">
    <source>
        <dbReference type="ARBA" id="ARBA00012418"/>
    </source>
</evidence>
<comment type="catalytic activity">
    <reaction evidence="10 11">
        <text>RNA(n) + a ribonucleoside 5'-triphosphate = RNA(n+1) + diphosphate</text>
        <dbReference type="Rhea" id="RHEA:21248"/>
        <dbReference type="Rhea" id="RHEA-COMP:14527"/>
        <dbReference type="Rhea" id="RHEA-COMP:17342"/>
        <dbReference type="ChEBI" id="CHEBI:33019"/>
        <dbReference type="ChEBI" id="CHEBI:61557"/>
        <dbReference type="ChEBI" id="CHEBI:140395"/>
        <dbReference type="EC" id="2.7.7.6"/>
    </reaction>
</comment>
<evidence type="ECO:0000256" key="3">
    <source>
        <dbReference type="ARBA" id="ARBA00013725"/>
    </source>
</evidence>
<dbReference type="InterPro" id="IPR006110">
    <property type="entry name" value="Pol_omega/Rpo6/RPB6"/>
</dbReference>
<gene>
    <name evidence="11 12" type="primary">rpoZ</name>
    <name evidence="12" type="ORF">C4520_16310</name>
</gene>
<keyword evidence="4 11" id="KW-0240">DNA-directed RNA polymerase</keyword>
<organism evidence="12 13">
    <name type="scientific">Abyssobacteria bacterium (strain SURF_5)</name>
    <dbReference type="NCBI Taxonomy" id="2093360"/>
    <lineage>
        <taxon>Bacteria</taxon>
        <taxon>Pseudomonadati</taxon>
        <taxon>Candidatus Hydrogenedentota</taxon>
        <taxon>Candidatus Abyssobacteria</taxon>
    </lineage>
</organism>
<protein>
    <recommendedName>
        <fullName evidence="3 11">DNA-directed RNA polymerase subunit omega</fullName>
        <shortName evidence="11">RNAP omega subunit</shortName>
        <ecNumber evidence="2 11">2.7.7.6</ecNumber>
    </recommendedName>
    <alternativeName>
        <fullName evidence="9 11">RNA polymerase omega subunit</fullName>
    </alternativeName>
    <alternativeName>
        <fullName evidence="8 11">Transcriptase subunit omega</fullName>
    </alternativeName>
</protein>
<dbReference type="Pfam" id="PF01192">
    <property type="entry name" value="RNA_pol_Rpb6"/>
    <property type="match status" value="1"/>
</dbReference>
<evidence type="ECO:0000256" key="10">
    <source>
        <dbReference type="ARBA" id="ARBA00048552"/>
    </source>
</evidence>
<comment type="caution">
    <text evidence="12">The sequence shown here is derived from an EMBL/GenBank/DDBJ whole genome shotgun (WGS) entry which is preliminary data.</text>
</comment>
<evidence type="ECO:0000256" key="1">
    <source>
        <dbReference type="ARBA" id="ARBA00006711"/>
    </source>
</evidence>
<comment type="subunit">
    <text evidence="11">The RNAP catalytic core consists of 2 alpha, 1 beta, 1 beta' and 1 omega subunit. When a sigma factor is associated with the core the holoenzyme is formed, which can initiate transcription.</text>
</comment>
<dbReference type="NCBIfam" id="TIGR00690">
    <property type="entry name" value="rpoZ"/>
    <property type="match status" value="1"/>
</dbReference>
<comment type="function">
    <text evidence="11">Promotes RNA polymerase assembly. Latches the N- and C-terminal regions of the beta' subunit thereby facilitating its interaction with the beta and alpha subunits.</text>
</comment>
<dbReference type="AlphaFoldDB" id="A0A3A4N8E8"/>
<sequence length="72" mass="8015">MFKISSEKLLQACGGQYRLLEMAFQRMHQLNNGMPPLVKPASKKNSTIALQEIAEGKVWIADKKAKPDEEAG</sequence>
<reference evidence="12 13" key="1">
    <citation type="journal article" date="2017" name="ISME J.">
        <title>Energy and carbon metabolisms in a deep terrestrial subsurface fluid microbial community.</title>
        <authorList>
            <person name="Momper L."/>
            <person name="Jungbluth S.P."/>
            <person name="Lee M.D."/>
            <person name="Amend J.P."/>
        </authorList>
    </citation>
    <scope>NUCLEOTIDE SEQUENCE [LARGE SCALE GENOMIC DNA]</scope>
    <source>
        <strain evidence="12">SURF_5</strain>
    </source>
</reference>
<evidence type="ECO:0000313" key="12">
    <source>
        <dbReference type="EMBL" id="RJP17527.1"/>
    </source>
</evidence>
<dbReference type="GO" id="GO:0000428">
    <property type="term" value="C:DNA-directed RNA polymerase complex"/>
    <property type="evidence" value="ECO:0007669"/>
    <property type="project" value="UniProtKB-KW"/>
</dbReference>
<dbReference type="InterPro" id="IPR036161">
    <property type="entry name" value="RPB6/omega-like_sf"/>
</dbReference>
<evidence type="ECO:0000313" key="13">
    <source>
        <dbReference type="Proteomes" id="UP000265882"/>
    </source>
</evidence>
<keyword evidence="5 11" id="KW-0808">Transferase</keyword>
<dbReference type="Proteomes" id="UP000265882">
    <property type="component" value="Unassembled WGS sequence"/>
</dbReference>
<dbReference type="SUPFAM" id="SSF63562">
    <property type="entry name" value="RPB6/omega subunit-like"/>
    <property type="match status" value="1"/>
</dbReference>